<protein>
    <submittedName>
        <fullName evidence="1">Uncharacterized protein</fullName>
    </submittedName>
</protein>
<organism evidence="1">
    <name type="scientific">viral metagenome</name>
    <dbReference type="NCBI Taxonomy" id="1070528"/>
    <lineage>
        <taxon>unclassified sequences</taxon>
        <taxon>metagenomes</taxon>
        <taxon>organismal metagenomes</taxon>
    </lineage>
</organism>
<evidence type="ECO:0000313" key="1">
    <source>
        <dbReference type="EMBL" id="QHT80806.1"/>
    </source>
</evidence>
<name>A0A6C0HL05_9ZZZZ</name>
<reference evidence="1" key="1">
    <citation type="journal article" date="2020" name="Nature">
        <title>Giant virus diversity and host interactions through global metagenomics.</title>
        <authorList>
            <person name="Schulz F."/>
            <person name="Roux S."/>
            <person name="Paez-Espino D."/>
            <person name="Jungbluth S."/>
            <person name="Walsh D.A."/>
            <person name="Denef V.J."/>
            <person name="McMahon K.D."/>
            <person name="Konstantinidis K.T."/>
            <person name="Eloe-Fadrosh E.A."/>
            <person name="Kyrpides N.C."/>
            <person name="Woyke T."/>
        </authorList>
    </citation>
    <scope>NUCLEOTIDE SEQUENCE</scope>
    <source>
        <strain evidence="1">GVMAG-M-3300023184-121</strain>
    </source>
</reference>
<proteinExistence type="predicted"/>
<dbReference type="AlphaFoldDB" id="A0A6C0HL05"/>
<sequence>MLLHIVAFAALLYFFVHFLYSVEYVGGSALYGSPITQALFPNEHSLLPTWGYDLIGMARSDPTKYGPGSFWPDSIPYKPSPSASGGLAPNGEMRDGGIEFPVHLREGYRPLPQIRDVYDRHADIPPKKVQSVGWWGN</sequence>
<accession>A0A6C0HL05</accession>
<dbReference type="EMBL" id="MN739974">
    <property type="protein sequence ID" value="QHT80806.1"/>
    <property type="molecule type" value="Genomic_DNA"/>
</dbReference>